<proteinExistence type="predicted"/>
<protein>
    <submittedName>
        <fullName evidence="1">Uncharacterized protein</fullName>
    </submittedName>
</protein>
<dbReference type="RefSeq" id="WP_300982202.1">
    <property type="nucleotide sequence ID" value="NZ_CP129238.1"/>
</dbReference>
<comment type="caution">
    <text evidence="1">The sequence shown here is derived from an EMBL/GenBank/DDBJ whole genome shotgun (WGS) entry which is preliminary data.</text>
</comment>
<name>A0ABT8MSS8_9BACL</name>
<sequence length="80" mass="8966">MKFSSVKVFLATMCEYNTVNIQQVFASEAGPSLSVRCLYGTTTFEITHSETQEVIHNESIDQTADYIITFIASYDLSKNS</sequence>
<organism evidence="1 2">
    <name type="scientific">Planococcus liqunii</name>
    <dbReference type="NCBI Taxonomy" id="3058394"/>
    <lineage>
        <taxon>Bacteria</taxon>
        <taxon>Bacillati</taxon>
        <taxon>Bacillota</taxon>
        <taxon>Bacilli</taxon>
        <taxon>Bacillales</taxon>
        <taxon>Caryophanaceae</taxon>
        <taxon>Planococcus</taxon>
    </lineage>
</organism>
<accession>A0ABT8MSS8</accession>
<evidence type="ECO:0000313" key="1">
    <source>
        <dbReference type="EMBL" id="MDN7227948.1"/>
    </source>
</evidence>
<evidence type="ECO:0000313" key="2">
    <source>
        <dbReference type="Proteomes" id="UP001172054"/>
    </source>
</evidence>
<keyword evidence="2" id="KW-1185">Reference proteome</keyword>
<dbReference type="Proteomes" id="UP001172054">
    <property type="component" value="Unassembled WGS sequence"/>
</dbReference>
<dbReference type="EMBL" id="JAUJWW010000004">
    <property type="protein sequence ID" value="MDN7227948.1"/>
    <property type="molecule type" value="Genomic_DNA"/>
</dbReference>
<gene>
    <name evidence="1" type="ORF">QWY15_11625</name>
</gene>
<reference evidence="1 2" key="1">
    <citation type="submission" date="2023-06" db="EMBL/GenBank/DDBJ databases">
        <title>Novel species in genus Planococcus.</title>
        <authorList>
            <person name="Ning S."/>
        </authorList>
    </citation>
    <scope>NUCLEOTIDE SEQUENCE [LARGE SCALE GENOMIC DNA]</scope>
    <source>
        <strain evidence="1 2">N064</strain>
    </source>
</reference>